<feature type="transmembrane region" description="Helical" evidence="8">
    <location>
        <begin position="244"/>
        <end position="271"/>
    </location>
</feature>
<protein>
    <recommendedName>
        <fullName evidence="11">AI-2E family transporter</fullName>
    </recommendedName>
</protein>
<feature type="transmembrane region" description="Helical" evidence="8">
    <location>
        <begin position="152"/>
        <end position="182"/>
    </location>
</feature>
<evidence type="ECO:0000256" key="8">
    <source>
        <dbReference type="SAM" id="Phobius"/>
    </source>
</evidence>
<feature type="transmembrane region" description="Helical" evidence="8">
    <location>
        <begin position="69"/>
        <end position="90"/>
    </location>
</feature>
<keyword evidence="6 8" id="KW-1133">Transmembrane helix</keyword>
<feature type="transmembrane region" description="Helical" evidence="8">
    <location>
        <begin position="40"/>
        <end position="57"/>
    </location>
</feature>
<sequence length="367" mass="40535">MPNRRAVDRHLWEIVAVKDLLWILGVLLLCWIGYTLMSILTPILLGLGFAYLFNPLITLMHRRWRIPRLLTVCLLMILLLLLLSATLVWIGPIFSSQLMSLINKIPGYVTTLTTHYNVDMHSLFPQLTDLVGRIKTDPMSILEPLLTGTGQAFGLLGTVIGSTLNITLVLVLVPIFFILFALNFDRLTSRIMTMIPPAARPRTADVLERMDRAVNGFFRGRFIIGLITAALYAFGWAFAEVPYWALLGIATGILTIIPYASAIGWPLAVLLKYLDVLASSDSGAGWLAIVIWPSVTYLAVQFVESWILTPWIQSQSLDLSVPTVMIVVLIGGAVGGFFGLLLAIPVAACMKILLEEYVLPARMSSAP</sequence>
<reference evidence="9 10" key="1">
    <citation type="journal article" date="2020" name="ISME J.">
        <title>Enrichment and physiological characterization of a novel comammox Nitrospira indicates ammonium inhibition of complete nitrification.</title>
        <authorList>
            <person name="Sakoula D."/>
            <person name="Koch H."/>
            <person name="Frank J."/>
            <person name="Jetten M.S.M."/>
            <person name="van Kessel M.A.H.J."/>
            <person name="Lucker S."/>
        </authorList>
    </citation>
    <scope>NUCLEOTIDE SEQUENCE [LARGE SCALE GENOMIC DNA]</scope>
    <source>
        <strain evidence="9">Comreactor17</strain>
    </source>
</reference>
<dbReference type="PANTHER" id="PTHR21716:SF53">
    <property type="entry name" value="PERMEASE PERM-RELATED"/>
    <property type="match status" value="1"/>
</dbReference>
<name>A0A7S8IZL3_9BACT</name>
<dbReference type="AlphaFoldDB" id="A0A7S8IZL3"/>
<accession>A0A7S8IZL3</accession>
<keyword evidence="7 8" id="KW-0472">Membrane</keyword>
<feature type="transmembrane region" description="Helical" evidence="8">
    <location>
        <begin position="283"/>
        <end position="303"/>
    </location>
</feature>
<evidence type="ECO:0000256" key="2">
    <source>
        <dbReference type="ARBA" id="ARBA00009773"/>
    </source>
</evidence>
<evidence type="ECO:0000256" key="1">
    <source>
        <dbReference type="ARBA" id="ARBA00004651"/>
    </source>
</evidence>
<evidence type="ECO:0000256" key="5">
    <source>
        <dbReference type="ARBA" id="ARBA00022692"/>
    </source>
</evidence>
<evidence type="ECO:0000256" key="3">
    <source>
        <dbReference type="ARBA" id="ARBA00022448"/>
    </source>
</evidence>
<gene>
    <name evidence="9" type="ORF">Nkreftii_002172</name>
</gene>
<dbReference type="Pfam" id="PF01594">
    <property type="entry name" value="AI-2E_transport"/>
    <property type="match status" value="1"/>
</dbReference>
<evidence type="ECO:0000256" key="6">
    <source>
        <dbReference type="ARBA" id="ARBA00022989"/>
    </source>
</evidence>
<dbReference type="InterPro" id="IPR002549">
    <property type="entry name" value="AI-2E-like"/>
</dbReference>
<feature type="transmembrane region" description="Helical" evidence="8">
    <location>
        <begin position="12"/>
        <end position="34"/>
    </location>
</feature>
<comment type="similarity">
    <text evidence="2">Belongs to the autoinducer-2 exporter (AI-2E) (TC 2.A.86) family.</text>
</comment>
<evidence type="ECO:0000313" key="10">
    <source>
        <dbReference type="Proteomes" id="UP000593737"/>
    </source>
</evidence>
<feature type="transmembrane region" description="Helical" evidence="8">
    <location>
        <begin position="218"/>
        <end position="238"/>
    </location>
</feature>
<keyword evidence="3" id="KW-0813">Transport</keyword>
<comment type="subcellular location">
    <subcellularLocation>
        <location evidence="1">Cell membrane</location>
        <topology evidence="1">Multi-pass membrane protein</topology>
    </subcellularLocation>
</comment>
<dbReference type="GO" id="GO:0005886">
    <property type="term" value="C:plasma membrane"/>
    <property type="evidence" value="ECO:0007669"/>
    <property type="project" value="UniProtKB-SubCell"/>
</dbReference>
<evidence type="ECO:0000256" key="4">
    <source>
        <dbReference type="ARBA" id="ARBA00022475"/>
    </source>
</evidence>
<keyword evidence="4" id="KW-1003">Cell membrane</keyword>
<evidence type="ECO:0000313" key="9">
    <source>
        <dbReference type="EMBL" id="QPD04398.1"/>
    </source>
</evidence>
<evidence type="ECO:0008006" key="11">
    <source>
        <dbReference type="Google" id="ProtNLM"/>
    </source>
</evidence>
<dbReference type="PANTHER" id="PTHR21716">
    <property type="entry name" value="TRANSMEMBRANE PROTEIN"/>
    <property type="match status" value="1"/>
</dbReference>
<dbReference type="KEGG" id="nkf:Nkreftii_002172"/>
<keyword evidence="5 8" id="KW-0812">Transmembrane</keyword>
<proteinExistence type="inferred from homology"/>
<dbReference type="Proteomes" id="UP000593737">
    <property type="component" value="Chromosome"/>
</dbReference>
<dbReference type="EMBL" id="CP047423">
    <property type="protein sequence ID" value="QPD04398.1"/>
    <property type="molecule type" value="Genomic_DNA"/>
</dbReference>
<feature type="transmembrane region" description="Helical" evidence="8">
    <location>
        <begin position="323"/>
        <end position="354"/>
    </location>
</feature>
<organism evidence="9 10">
    <name type="scientific">Candidatus Nitrospira kreftii</name>
    <dbReference type="NCBI Taxonomy" id="2652173"/>
    <lineage>
        <taxon>Bacteria</taxon>
        <taxon>Pseudomonadati</taxon>
        <taxon>Nitrospirota</taxon>
        <taxon>Nitrospiria</taxon>
        <taxon>Nitrospirales</taxon>
        <taxon>Nitrospiraceae</taxon>
        <taxon>Nitrospira</taxon>
    </lineage>
</organism>
<evidence type="ECO:0000256" key="7">
    <source>
        <dbReference type="ARBA" id="ARBA00023136"/>
    </source>
</evidence>